<dbReference type="EMBL" id="BAAAVT010000027">
    <property type="protein sequence ID" value="GAA3075846.1"/>
    <property type="molecule type" value="Genomic_DNA"/>
</dbReference>
<sequence>MPRSSTDRRRGSAGPQDAQRIMVDGDEVLVIRSPRRTRTVTADQVDGTLRLRVPSRLSRAQVDEHARAFQQKLRRRAEQRRRTDAELMRRALELSREHLDDIPRPTSVVWSDRQTTRWGSTTSTEGTIRLSSRLQKMPLWVQDAVLVHELAHLIEPGHGPRFQALVARYPRTREADAFLEGVSFAWSHPQ</sequence>
<dbReference type="RefSeq" id="WP_344683137.1">
    <property type="nucleotide sequence ID" value="NZ_BAAAVT010000027.1"/>
</dbReference>
<dbReference type="Proteomes" id="UP001500236">
    <property type="component" value="Unassembled WGS sequence"/>
</dbReference>
<dbReference type="InterPro" id="IPR053136">
    <property type="entry name" value="UTP_pyrophosphatase-like"/>
</dbReference>
<dbReference type="Gene3D" id="3.30.2010.10">
    <property type="entry name" value="Metalloproteases ('zincins'), catalytic domain"/>
    <property type="match status" value="1"/>
</dbReference>
<keyword evidence="4" id="KW-1185">Reference proteome</keyword>
<dbReference type="PANTHER" id="PTHR30399">
    <property type="entry name" value="UNCHARACTERIZED PROTEIN YGJP"/>
    <property type="match status" value="1"/>
</dbReference>
<proteinExistence type="predicted"/>
<gene>
    <name evidence="3" type="ORF">GCM10010529_29400</name>
</gene>
<dbReference type="PANTHER" id="PTHR30399:SF1">
    <property type="entry name" value="UTP PYROPHOSPHATASE"/>
    <property type="match status" value="1"/>
</dbReference>
<organism evidence="3 4">
    <name type="scientific">Nesterenkonia aethiopica</name>
    <dbReference type="NCBI Taxonomy" id="269144"/>
    <lineage>
        <taxon>Bacteria</taxon>
        <taxon>Bacillati</taxon>
        <taxon>Actinomycetota</taxon>
        <taxon>Actinomycetes</taxon>
        <taxon>Micrococcales</taxon>
        <taxon>Micrococcaceae</taxon>
        <taxon>Nesterenkonia</taxon>
    </lineage>
</organism>
<comment type="caution">
    <text evidence="3">The sequence shown here is derived from an EMBL/GenBank/DDBJ whole genome shotgun (WGS) entry which is preliminary data.</text>
</comment>
<evidence type="ECO:0000259" key="2">
    <source>
        <dbReference type="Pfam" id="PF01863"/>
    </source>
</evidence>
<evidence type="ECO:0000313" key="3">
    <source>
        <dbReference type="EMBL" id="GAA3075846.1"/>
    </source>
</evidence>
<evidence type="ECO:0000313" key="4">
    <source>
        <dbReference type="Proteomes" id="UP001500236"/>
    </source>
</evidence>
<feature type="compositionally biased region" description="Basic and acidic residues" evidence="1">
    <location>
        <begin position="1"/>
        <end position="10"/>
    </location>
</feature>
<feature type="domain" description="YgjP-like metallopeptidase" evidence="2">
    <location>
        <begin position="52"/>
        <end position="178"/>
    </location>
</feature>
<dbReference type="Pfam" id="PF01863">
    <property type="entry name" value="YgjP-like"/>
    <property type="match status" value="1"/>
</dbReference>
<dbReference type="InterPro" id="IPR002725">
    <property type="entry name" value="YgjP-like_metallopeptidase"/>
</dbReference>
<evidence type="ECO:0000256" key="1">
    <source>
        <dbReference type="SAM" id="MobiDB-lite"/>
    </source>
</evidence>
<dbReference type="CDD" id="cd07344">
    <property type="entry name" value="M48_yhfN_like"/>
    <property type="match status" value="1"/>
</dbReference>
<accession>A0ABP6M415</accession>
<name>A0ABP6M415_9MICC</name>
<reference evidence="4" key="1">
    <citation type="journal article" date="2019" name="Int. J. Syst. Evol. Microbiol.">
        <title>The Global Catalogue of Microorganisms (GCM) 10K type strain sequencing project: providing services to taxonomists for standard genome sequencing and annotation.</title>
        <authorList>
            <consortium name="The Broad Institute Genomics Platform"/>
            <consortium name="The Broad Institute Genome Sequencing Center for Infectious Disease"/>
            <person name="Wu L."/>
            <person name="Ma J."/>
        </authorList>
    </citation>
    <scope>NUCLEOTIDE SEQUENCE [LARGE SCALE GENOMIC DNA]</scope>
    <source>
        <strain evidence="4">JCM 14309</strain>
    </source>
</reference>
<feature type="region of interest" description="Disordered" evidence="1">
    <location>
        <begin position="1"/>
        <end position="20"/>
    </location>
</feature>
<protein>
    <submittedName>
        <fullName evidence="3">M48 family metallopeptidase</fullName>
    </submittedName>
</protein>